<dbReference type="OrthoDB" id="6428749at2759"/>
<evidence type="ECO:0000313" key="7">
    <source>
        <dbReference type="EMBL" id="OAX41204.1"/>
    </source>
</evidence>
<dbReference type="InParanoid" id="A0A1B7N8P9"/>
<feature type="domain" description="Amidase" evidence="6">
    <location>
        <begin position="90"/>
        <end position="537"/>
    </location>
</feature>
<comment type="catalytic activity">
    <reaction evidence="1">
        <text>a monocarboxylic acid amide + H2O = a monocarboxylate + NH4(+)</text>
        <dbReference type="Rhea" id="RHEA:12020"/>
        <dbReference type="ChEBI" id="CHEBI:15377"/>
        <dbReference type="ChEBI" id="CHEBI:28938"/>
        <dbReference type="ChEBI" id="CHEBI:35757"/>
        <dbReference type="ChEBI" id="CHEBI:83628"/>
        <dbReference type="EC" id="3.5.1.4"/>
    </reaction>
</comment>
<evidence type="ECO:0000259" key="6">
    <source>
        <dbReference type="Pfam" id="PF01425"/>
    </source>
</evidence>
<dbReference type="InterPro" id="IPR036928">
    <property type="entry name" value="AS_sf"/>
</dbReference>
<evidence type="ECO:0000256" key="5">
    <source>
        <dbReference type="PIRSR" id="PIRSR001221-1"/>
    </source>
</evidence>
<dbReference type="AlphaFoldDB" id="A0A1B7N8P9"/>
<dbReference type="EC" id="3.5.1.4" evidence="3"/>
<evidence type="ECO:0000256" key="1">
    <source>
        <dbReference type="ARBA" id="ARBA00001311"/>
    </source>
</evidence>
<gene>
    <name evidence="7" type="ORF">K503DRAFT_864034</name>
</gene>
<evidence type="ECO:0000313" key="8">
    <source>
        <dbReference type="Proteomes" id="UP000092154"/>
    </source>
</evidence>
<dbReference type="SUPFAM" id="SSF75304">
    <property type="entry name" value="Amidase signature (AS) enzymes"/>
    <property type="match status" value="1"/>
</dbReference>
<evidence type="ECO:0000256" key="3">
    <source>
        <dbReference type="ARBA" id="ARBA00012922"/>
    </source>
</evidence>
<dbReference type="Gene3D" id="3.90.1300.10">
    <property type="entry name" value="Amidase signature (AS) domain"/>
    <property type="match status" value="1"/>
</dbReference>
<feature type="active site" description="Charge relay system" evidence="5">
    <location>
        <position position="219"/>
    </location>
</feature>
<proteinExistence type="inferred from homology"/>
<dbReference type="Pfam" id="PF01425">
    <property type="entry name" value="Amidase"/>
    <property type="match status" value="1"/>
</dbReference>
<dbReference type="PROSITE" id="PS00571">
    <property type="entry name" value="AMIDASES"/>
    <property type="match status" value="1"/>
</dbReference>
<comment type="similarity">
    <text evidence="2">Belongs to the amidase family.</text>
</comment>
<reference evidence="7 8" key="1">
    <citation type="submission" date="2016-06" db="EMBL/GenBank/DDBJ databases">
        <title>Comparative genomics of the ectomycorrhizal sister species Rhizopogon vinicolor and Rhizopogon vesiculosus (Basidiomycota: Boletales) reveals a divergence of the mating type B locus.</title>
        <authorList>
            <consortium name="DOE Joint Genome Institute"/>
            <person name="Mujic A.B."/>
            <person name="Kuo A."/>
            <person name="Tritt A."/>
            <person name="Lipzen A."/>
            <person name="Chen C."/>
            <person name="Johnson J."/>
            <person name="Sharma A."/>
            <person name="Barry K."/>
            <person name="Grigoriev I.V."/>
            <person name="Spatafora J.W."/>
        </authorList>
    </citation>
    <scope>NUCLEOTIDE SEQUENCE [LARGE SCALE GENOMIC DNA]</scope>
    <source>
        <strain evidence="7 8">AM-OR11-026</strain>
    </source>
</reference>
<keyword evidence="4" id="KW-0378">Hydrolase</keyword>
<evidence type="ECO:0000256" key="2">
    <source>
        <dbReference type="ARBA" id="ARBA00009199"/>
    </source>
</evidence>
<feature type="active site" description="Charge relay system" evidence="5">
    <location>
        <position position="146"/>
    </location>
</feature>
<keyword evidence="8" id="KW-1185">Reference proteome</keyword>
<dbReference type="STRING" id="1314800.A0A1B7N8P9"/>
<dbReference type="FunCoup" id="A0A1B7N8P9">
    <property type="interactions" value="37"/>
</dbReference>
<dbReference type="PIRSF" id="PIRSF001221">
    <property type="entry name" value="Amidase_fungi"/>
    <property type="match status" value="1"/>
</dbReference>
<dbReference type="InterPro" id="IPR023631">
    <property type="entry name" value="Amidase_dom"/>
</dbReference>
<dbReference type="Proteomes" id="UP000092154">
    <property type="component" value="Unassembled WGS sequence"/>
</dbReference>
<dbReference type="PANTHER" id="PTHR46072:SF4">
    <property type="entry name" value="AMIDASE C550.07-RELATED"/>
    <property type="match status" value="1"/>
</dbReference>
<protein>
    <recommendedName>
        <fullName evidence="3">amidase</fullName>
        <ecNumber evidence="3">3.5.1.4</ecNumber>
    </recommendedName>
</protein>
<dbReference type="EMBL" id="KV448187">
    <property type="protein sequence ID" value="OAX41204.1"/>
    <property type="molecule type" value="Genomic_DNA"/>
</dbReference>
<feature type="active site" description="Acyl-ester intermediate" evidence="5">
    <location>
        <position position="243"/>
    </location>
</feature>
<organism evidence="7 8">
    <name type="scientific">Rhizopogon vinicolor AM-OR11-026</name>
    <dbReference type="NCBI Taxonomy" id="1314800"/>
    <lineage>
        <taxon>Eukaryota</taxon>
        <taxon>Fungi</taxon>
        <taxon>Dikarya</taxon>
        <taxon>Basidiomycota</taxon>
        <taxon>Agaricomycotina</taxon>
        <taxon>Agaricomycetes</taxon>
        <taxon>Agaricomycetidae</taxon>
        <taxon>Boletales</taxon>
        <taxon>Suillineae</taxon>
        <taxon>Rhizopogonaceae</taxon>
        <taxon>Rhizopogon</taxon>
    </lineage>
</organism>
<name>A0A1B7N8P9_9AGAM</name>
<dbReference type="PANTHER" id="PTHR46072">
    <property type="entry name" value="AMIDASE-RELATED-RELATED"/>
    <property type="match status" value="1"/>
</dbReference>
<accession>A0A1B7N8P9</accession>
<dbReference type="InterPro" id="IPR020556">
    <property type="entry name" value="Amidase_CS"/>
</dbReference>
<evidence type="ECO:0000256" key="4">
    <source>
        <dbReference type="ARBA" id="ARBA00022801"/>
    </source>
</evidence>
<dbReference type="GO" id="GO:0004040">
    <property type="term" value="F:amidase activity"/>
    <property type="evidence" value="ECO:0007669"/>
    <property type="project" value="UniProtKB-EC"/>
</dbReference>
<sequence length="549" mass="60059">MATESFKEKIKGVGGNASYEAKARIFREQLEAKIPASLRLPPALLEDPPLNVTHIPETCGLLTPQELAITELDATAVCQKIAGGELTAVEAVTAFGKRAAIAHQLTACLMDFFLDEGIKQAQQLDEYFRNEGKVIGPLHGLPISIKGMLPINGTVGSAGFLATIETSTEDCDMIRILRSLGAVFYVKTNQPQSLMHLESKSTYGRVLNPHNTNLTAGGSSGGESALVAMKGSCIGVGTDGGGSIRCPCAHCGIYGFRPSCRTTPLHGVLWYQPGQDGFYSSAGPMCRSARDMRLFLEAVLGANPALLDPDAFPIPLQVPDLSKRKLRVGIMMHDGVVMPHPPMIRALKMAKAKLEASSEVEVVDYTTYDHDRGYSIVREIYYEDGGATVRRILTESGEEMLPLTEWVISPPHVRDHDATQVWKLRDKRDAFRREYSDHWWSQNVDVVLCPPFPGTASRHDTAKYWGYTAIWNLLDYPGTVFPSGFVADPTIDVYQESLSPASAADEYNISLYEPAIFKGAPVSLQIVSRIFNDGLVLAAQEVIERILKS</sequence>